<dbReference type="Proteomes" id="UP000240542">
    <property type="component" value="Unassembled WGS sequence"/>
</dbReference>
<dbReference type="SUPFAM" id="SSF109604">
    <property type="entry name" value="HD-domain/PDEase-like"/>
    <property type="match status" value="1"/>
</dbReference>
<sequence length="138" mass="15121">MVTASAWLHDIGYSPALAVTGLHPLDGARYLREVLYADERLCCLVAHHSGALVEAEERGLREDLAGEFGLPPEPLLDALTYSDMTTSPDGGRLTVERRLSEILERYSPEDLVHRAITRSSPALTAAVRNVEERIAKLG</sequence>
<protein>
    <recommendedName>
        <fullName evidence="3">HD domain-containing protein</fullName>
    </recommendedName>
</protein>
<keyword evidence="2" id="KW-1185">Reference proteome</keyword>
<organism evidence="1 2">
    <name type="scientific">Murinocardiopsis flavida</name>
    <dbReference type="NCBI Taxonomy" id="645275"/>
    <lineage>
        <taxon>Bacteria</taxon>
        <taxon>Bacillati</taxon>
        <taxon>Actinomycetota</taxon>
        <taxon>Actinomycetes</taxon>
        <taxon>Streptosporangiales</taxon>
        <taxon>Nocardiopsidaceae</taxon>
        <taxon>Murinocardiopsis</taxon>
    </lineage>
</organism>
<name>A0A2P8DQ35_9ACTN</name>
<dbReference type="EMBL" id="PYGA01000003">
    <property type="protein sequence ID" value="PSK99301.1"/>
    <property type="molecule type" value="Genomic_DNA"/>
</dbReference>
<gene>
    <name evidence="1" type="ORF">CLV63_10322</name>
</gene>
<accession>A0A2P8DQ35</accession>
<reference evidence="1 2" key="1">
    <citation type="submission" date="2018-03" db="EMBL/GenBank/DDBJ databases">
        <title>Genomic Encyclopedia of Archaeal and Bacterial Type Strains, Phase II (KMG-II): from individual species to whole genera.</title>
        <authorList>
            <person name="Goeker M."/>
        </authorList>
    </citation>
    <scope>NUCLEOTIDE SEQUENCE [LARGE SCALE GENOMIC DNA]</scope>
    <source>
        <strain evidence="1 2">DSM 45312</strain>
    </source>
</reference>
<comment type="caution">
    <text evidence="1">The sequence shown here is derived from an EMBL/GenBank/DDBJ whole genome shotgun (WGS) entry which is preliminary data.</text>
</comment>
<evidence type="ECO:0000313" key="1">
    <source>
        <dbReference type="EMBL" id="PSK99301.1"/>
    </source>
</evidence>
<evidence type="ECO:0008006" key="3">
    <source>
        <dbReference type="Google" id="ProtNLM"/>
    </source>
</evidence>
<evidence type="ECO:0000313" key="2">
    <source>
        <dbReference type="Proteomes" id="UP000240542"/>
    </source>
</evidence>
<dbReference type="AlphaFoldDB" id="A0A2P8DQ35"/>
<proteinExistence type="predicted"/>